<dbReference type="PANTHER" id="PTHR43606:SF2">
    <property type="entry name" value="ALKALINE PHOSPHATASE FAMILY PROTEIN (AFU_ORTHOLOGUE AFUA_5G03860)"/>
    <property type="match status" value="1"/>
</dbReference>
<accession>A8DVZ4</accession>
<dbReference type="PANTHER" id="PTHR43606">
    <property type="entry name" value="PHOSPHATASE, PUTATIVE (AFU_ORTHOLOGUE AFUA_6G08710)-RELATED"/>
    <property type="match status" value="1"/>
</dbReference>
<dbReference type="InterPro" id="IPR038607">
    <property type="entry name" value="PhoD-like_sf"/>
</dbReference>
<dbReference type="SUPFAM" id="SSF56300">
    <property type="entry name" value="Metallo-dependent phosphatases"/>
    <property type="match status" value="1"/>
</dbReference>
<protein>
    <recommendedName>
        <fullName evidence="5">Alkaline phosphatase</fullName>
    </recommendedName>
</protein>
<dbReference type="InterPro" id="IPR029052">
    <property type="entry name" value="Metallo-depent_PP-like"/>
</dbReference>
<evidence type="ECO:0000313" key="4">
    <source>
        <dbReference type="Proteomes" id="UP000001593"/>
    </source>
</evidence>
<dbReference type="InterPro" id="IPR052900">
    <property type="entry name" value="Phospholipid_Metab_Enz"/>
</dbReference>
<dbReference type="Pfam" id="PF09423">
    <property type="entry name" value="PhoD"/>
    <property type="match status" value="1"/>
</dbReference>
<dbReference type="STRING" id="45351.A8DVZ4"/>
<keyword evidence="4" id="KW-1185">Reference proteome</keyword>
<dbReference type="Pfam" id="PF16655">
    <property type="entry name" value="PhoD_N"/>
    <property type="match status" value="1"/>
</dbReference>
<sequence length="175" mass="20225">WQVAYDAKFETVFRSGEIITDNSRDYTVAIELQNLEADKKLYYRFFNQEDRSVSVVGETITLPIATDAITLAVCSCANYPAGLFNVYQAMANSSADIVVHLGDYIYEYAQEEYGTNEYTNSLNRKHSPANEIITLNDYRARYKQYRSDKNLQLAHQKKPFICVWDDHEIANDTYK</sequence>
<evidence type="ECO:0000313" key="3">
    <source>
        <dbReference type="EMBL" id="EDO25615.1"/>
    </source>
</evidence>
<dbReference type="EMBL" id="DS478851">
    <property type="protein sequence ID" value="EDO25615.1"/>
    <property type="molecule type" value="Genomic_DNA"/>
</dbReference>
<gene>
    <name evidence="3" type="ORF">NEMVEDRAFT_v1g78445</name>
</gene>
<feature type="domain" description="Phospholipase D N-terminal" evidence="2">
    <location>
        <begin position="1"/>
        <end position="61"/>
    </location>
</feature>
<name>A8DVZ4_NEMVE</name>
<dbReference type="AlphaFoldDB" id="A8DVZ4"/>
<feature type="non-terminal residue" evidence="3">
    <location>
        <position position="175"/>
    </location>
</feature>
<evidence type="ECO:0000259" key="1">
    <source>
        <dbReference type="Pfam" id="PF09423"/>
    </source>
</evidence>
<feature type="domain" description="PhoD-like phosphatase metallophosphatase" evidence="1">
    <location>
        <begin position="71"/>
        <end position="175"/>
    </location>
</feature>
<dbReference type="Gene3D" id="3.60.21.70">
    <property type="entry name" value="PhoD-like phosphatase"/>
    <property type="match status" value="1"/>
</dbReference>
<dbReference type="Proteomes" id="UP000001593">
    <property type="component" value="Unassembled WGS sequence"/>
</dbReference>
<evidence type="ECO:0008006" key="5">
    <source>
        <dbReference type="Google" id="ProtNLM"/>
    </source>
</evidence>
<evidence type="ECO:0000259" key="2">
    <source>
        <dbReference type="Pfam" id="PF16655"/>
    </source>
</evidence>
<dbReference type="Gene3D" id="2.60.40.380">
    <property type="entry name" value="Purple acid phosphatase-like, N-terminal"/>
    <property type="match status" value="1"/>
</dbReference>
<dbReference type="InterPro" id="IPR018946">
    <property type="entry name" value="PhoD-like_MPP"/>
</dbReference>
<proteinExistence type="predicted"/>
<feature type="non-terminal residue" evidence="3">
    <location>
        <position position="1"/>
    </location>
</feature>
<dbReference type="InterPro" id="IPR032093">
    <property type="entry name" value="PhoD_N"/>
</dbReference>
<organism evidence="3 4">
    <name type="scientific">Nematostella vectensis</name>
    <name type="common">Starlet sea anemone</name>
    <dbReference type="NCBI Taxonomy" id="45351"/>
    <lineage>
        <taxon>Eukaryota</taxon>
        <taxon>Metazoa</taxon>
        <taxon>Cnidaria</taxon>
        <taxon>Anthozoa</taxon>
        <taxon>Hexacorallia</taxon>
        <taxon>Actiniaria</taxon>
        <taxon>Edwardsiidae</taxon>
        <taxon>Nematostella</taxon>
    </lineage>
</organism>
<dbReference type="HOGENOM" id="CLU_093474_0_0_1"/>
<reference evidence="3 4" key="1">
    <citation type="journal article" date="2007" name="Science">
        <title>Sea anemone genome reveals ancestral eumetazoan gene repertoire and genomic organization.</title>
        <authorList>
            <person name="Putnam N.H."/>
            <person name="Srivastava M."/>
            <person name="Hellsten U."/>
            <person name="Dirks B."/>
            <person name="Chapman J."/>
            <person name="Salamov A."/>
            <person name="Terry A."/>
            <person name="Shapiro H."/>
            <person name="Lindquist E."/>
            <person name="Kapitonov V.V."/>
            <person name="Jurka J."/>
            <person name="Genikhovich G."/>
            <person name="Grigoriev I.V."/>
            <person name="Lucas S.M."/>
            <person name="Steele R.E."/>
            <person name="Finnerty J.R."/>
            <person name="Technau U."/>
            <person name="Martindale M.Q."/>
            <person name="Rokhsar D.S."/>
        </authorList>
    </citation>
    <scope>NUCLEOTIDE SEQUENCE [LARGE SCALE GENOMIC DNA]</scope>
    <source>
        <strain evidence="4">CH2 X CH6</strain>
    </source>
</reference>
<dbReference type="InParanoid" id="A8DVZ4"/>
<dbReference type="eggNOG" id="ENOG502QU5W">
    <property type="taxonomic scope" value="Eukaryota"/>
</dbReference>